<dbReference type="STRING" id="629741.GCWU000324_02779"/>
<proteinExistence type="predicted"/>
<dbReference type="AlphaFoldDB" id="C4GM47"/>
<evidence type="ECO:0000313" key="1">
    <source>
        <dbReference type="EMBL" id="EEP66805.1"/>
    </source>
</evidence>
<comment type="caution">
    <text evidence="1">The sequence shown here is derived from an EMBL/GenBank/DDBJ whole genome shotgun (WGS) entry which is preliminary data.</text>
</comment>
<evidence type="ECO:0000313" key="2">
    <source>
        <dbReference type="Proteomes" id="UP000003009"/>
    </source>
</evidence>
<organism evidence="1 2">
    <name type="scientific">Kingella oralis ATCC 51147</name>
    <dbReference type="NCBI Taxonomy" id="629741"/>
    <lineage>
        <taxon>Bacteria</taxon>
        <taxon>Pseudomonadati</taxon>
        <taxon>Pseudomonadota</taxon>
        <taxon>Betaproteobacteria</taxon>
        <taxon>Neisseriales</taxon>
        <taxon>Neisseriaceae</taxon>
        <taxon>Kingella</taxon>
    </lineage>
</organism>
<protein>
    <submittedName>
        <fullName evidence="1">Uncharacterized protein</fullName>
    </submittedName>
</protein>
<sequence length="44" mass="5214">MLLFTKFYPLLFTPYPCFQAAFSKAINTIQHFEIILFLNLSTNR</sequence>
<dbReference type="EMBL" id="ACJW02000007">
    <property type="protein sequence ID" value="EEP66805.1"/>
    <property type="molecule type" value="Genomic_DNA"/>
</dbReference>
<keyword evidence="2" id="KW-1185">Reference proteome</keyword>
<reference evidence="1" key="1">
    <citation type="submission" date="2009-04" db="EMBL/GenBank/DDBJ databases">
        <authorList>
            <person name="Weinstock G."/>
            <person name="Sodergren E."/>
            <person name="Clifton S."/>
            <person name="Fulton L."/>
            <person name="Fulton B."/>
            <person name="Courtney L."/>
            <person name="Fronick C."/>
            <person name="Harrison M."/>
            <person name="Strong C."/>
            <person name="Farmer C."/>
            <person name="Delahaunty K."/>
            <person name="Markovic C."/>
            <person name="Hall O."/>
            <person name="Minx P."/>
            <person name="Tomlinson C."/>
            <person name="Mitreva M."/>
            <person name="Nelson J."/>
            <person name="Hou S."/>
            <person name="Wollam A."/>
            <person name="Pepin K.H."/>
            <person name="Johnson M."/>
            <person name="Bhonagiri V."/>
            <person name="Nash W.E."/>
            <person name="Warren W."/>
            <person name="Chinwalla A."/>
            <person name="Mardis E.R."/>
            <person name="Wilson R.K."/>
        </authorList>
    </citation>
    <scope>NUCLEOTIDE SEQUENCE [LARGE SCALE GENOMIC DNA]</scope>
    <source>
        <strain evidence="1">ATCC 51147</strain>
    </source>
</reference>
<name>C4GM47_9NEIS</name>
<dbReference type="HOGENOM" id="CLU_3217422_0_0_4"/>
<dbReference type="Proteomes" id="UP000003009">
    <property type="component" value="Unassembled WGS sequence"/>
</dbReference>
<accession>C4GM47</accession>
<gene>
    <name evidence="1" type="ORF">GCWU000324_02779</name>
</gene>